<keyword evidence="5" id="KW-0963">Cytoplasm</keyword>
<evidence type="ECO:0000256" key="10">
    <source>
        <dbReference type="ARBA" id="ARBA00023096"/>
    </source>
</evidence>
<keyword evidence="17" id="KW-1185">Reference proteome</keyword>
<evidence type="ECO:0000256" key="5">
    <source>
        <dbReference type="ARBA" id="ARBA00022490"/>
    </source>
</evidence>
<dbReference type="GO" id="GO:0019265">
    <property type="term" value="P:glycine biosynthetic process, by transamination of glyoxylate"/>
    <property type="evidence" value="ECO:0007669"/>
    <property type="project" value="TreeGrafter"/>
</dbReference>
<evidence type="ECO:0000256" key="14">
    <source>
        <dbReference type="ARBA" id="ARBA00049007"/>
    </source>
</evidence>
<evidence type="ECO:0000256" key="4">
    <source>
        <dbReference type="ARBA" id="ARBA00013030"/>
    </source>
</evidence>
<dbReference type="InterPro" id="IPR022278">
    <property type="entry name" value="Pser_aminoTfrase"/>
</dbReference>
<keyword evidence="11" id="KW-0718">Serine biosynthesis</keyword>
<dbReference type="GO" id="GO:0006564">
    <property type="term" value="P:L-serine biosynthetic process"/>
    <property type="evidence" value="ECO:0007669"/>
    <property type="project" value="UniProtKB-KW"/>
</dbReference>
<dbReference type="Gene3D" id="3.90.1150.10">
    <property type="entry name" value="Aspartate Aminotransferase, domain 1"/>
    <property type="match status" value="1"/>
</dbReference>
<organism evidence="16 17">
    <name type="scientific">Rhabdobacter roseus</name>
    <dbReference type="NCBI Taxonomy" id="1655419"/>
    <lineage>
        <taxon>Bacteria</taxon>
        <taxon>Pseudomonadati</taxon>
        <taxon>Bacteroidota</taxon>
        <taxon>Cytophagia</taxon>
        <taxon>Cytophagales</taxon>
        <taxon>Cytophagaceae</taxon>
        <taxon>Rhabdobacter</taxon>
    </lineage>
</organism>
<evidence type="ECO:0000256" key="2">
    <source>
        <dbReference type="ARBA" id="ARBA00005099"/>
    </source>
</evidence>
<evidence type="ECO:0000256" key="6">
    <source>
        <dbReference type="ARBA" id="ARBA00022576"/>
    </source>
</evidence>
<accession>A0A840U3X0</accession>
<dbReference type="Pfam" id="PF00266">
    <property type="entry name" value="Aminotran_5"/>
    <property type="match status" value="1"/>
</dbReference>
<keyword evidence="8 16" id="KW-0808">Transferase</keyword>
<dbReference type="PIRSF" id="PIRSF000525">
    <property type="entry name" value="SerC"/>
    <property type="match status" value="1"/>
</dbReference>
<evidence type="ECO:0000313" key="17">
    <source>
        <dbReference type="Proteomes" id="UP000557307"/>
    </source>
</evidence>
<evidence type="ECO:0000256" key="8">
    <source>
        <dbReference type="ARBA" id="ARBA00022679"/>
    </source>
</evidence>
<dbReference type="AlphaFoldDB" id="A0A840U3X0"/>
<dbReference type="SUPFAM" id="SSF53383">
    <property type="entry name" value="PLP-dependent transferases"/>
    <property type="match status" value="1"/>
</dbReference>
<comment type="caution">
    <text evidence="16">The sequence shown here is derived from an EMBL/GenBank/DDBJ whole genome shotgun (WGS) entry which is preliminary data.</text>
</comment>
<dbReference type="Gene3D" id="3.40.640.10">
    <property type="entry name" value="Type I PLP-dependent aspartate aminotransferase-like (Major domain)"/>
    <property type="match status" value="1"/>
</dbReference>
<protein>
    <recommendedName>
        <fullName evidence="4">phosphoserine transaminase</fullName>
        <ecNumber evidence="4">2.6.1.52</ecNumber>
    </recommendedName>
    <alternativeName>
        <fullName evidence="12">Phosphohydroxythreonine aminotransferase</fullName>
    </alternativeName>
</protein>
<evidence type="ECO:0000256" key="1">
    <source>
        <dbReference type="ARBA" id="ARBA00001933"/>
    </source>
</evidence>
<evidence type="ECO:0000313" key="16">
    <source>
        <dbReference type="EMBL" id="MBB5286539.1"/>
    </source>
</evidence>
<reference evidence="16 17" key="1">
    <citation type="submission" date="2020-08" db="EMBL/GenBank/DDBJ databases">
        <title>Genomic Encyclopedia of Type Strains, Phase IV (KMG-IV): sequencing the most valuable type-strain genomes for metagenomic binning, comparative biology and taxonomic classification.</title>
        <authorList>
            <person name="Goeker M."/>
        </authorList>
    </citation>
    <scope>NUCLEOTIDE SEQUENCE [LARGE SCALE GENOMIC DNA]</scope>
    <source>
        <strain evidence="16 17">DSM 105074</strain>
    </source>
</reference>
<evidence type="ECO:0000256" key="7">
    <source>
        <dbReference type="ARBA" id="ARBA00022605"/>
    </source>
</evidence>
<dbReference type="UniPathway" id="UPA00135">
    <property type="reaction ID" value="UER00197"/>
</dbReference>
<dbReference type="GO" id="GO:0004648">
    <property type="term" value="F:O-phospho-L-serine:2-oxoglutarate aminotransferase activity"/>
    <property type="evidence" value="ECO:0007669"/>
    <property type="project" value="UniProtKB-EC"/>
</dbReference>
<evidence type="ECO:0000256" key="13">
    <source>
        <dbReference type="ARBA" id="ARBA00047630"/>
    </source>
</evidence>
<comment type="catalytic activity">
    <reaction evidence="13">
        <text>4-(phosphooxy)-L-threonine + 2-oxoglutarate = (R)-3-hydroxy-2-oxo-4-phosphooxybutanoate + L-glutamate</text>
        <dbReference type="Rhea" id="RHEA:16573"/>
        <dbReference type="ChEBI" id="CHEBI:16810"/>
        <dbReference type="ChEBI" id="CHEBI:29985"/>
        <dbReference type="ChEBI" id="CHEBI:58452"/>
        <dbReference type="ChEBI" id="CHEBI:58538"/>
        <dbReference type="EC" id="2.6.1.52"/>
    </reaction>
</comment>
<dbReference type="GO" id="GO:0008453">
    <property type="term" value="F:alanine-glyoxylate transaminase activity"/>
    <property type="evidence" value="ECO:0007669"/>
    <property type="project" value="TreeGrafter"/>
</dbReference>
<dbReference type="InterPro" id="IPR000192">
    <property type="entry name" value="Aminotrans_V_dom"/>
</dbReference>
<comment type="similarity">
    <text evidence="3">Belongs to the class-V pyridoxal-phosphate-dependent aminotransferase family. SerC subfamily.</text>
</comment>
<name>A0A840U3X0_9BACT</name>
<keyword evidence="7" id="KW-0028">Amino-acid biosynthesis</keyword>
<keyword evidence="6 16" id="KW-0032">Aminotransferase</keyword>
<dbReference type="EC" id="2.6.1.52" evidence="4"/>
<dbReference type="GO" id="GO:0004760">
    <property type="term" value="F:L-serine-pyruvate transaminase activity"/>
    <property type="evidence" value="ECO:0007669"/>
    <property type="project" value="TreeGrafter"/>
</dbReference>
<evidence type="ECO:0000256" key="12">
    <source>
        <dbReference type="ARBA" id="ARBA00031421"/>
    </source>
</evidence>
<dbReference type="GO" id="GO:0008615">
    <property type="term" value="P:pyridoxine biosynthetic process"/>
    <property type="evidence" value="ECO:0007669"/>
    <property type="project" value="UniProtKB-KW"/>
</dbReference>
<dbReference type="InterPro" id="IPR015422">
    <property type="entry name" value="PyrdxlP-dep_Trfase_small"/>
</dbReference>
<evidence type="ECO:0000256" key="9">
    <source>
        <dbReference type="ARBA" id="ARBA00022898"/>
    </source>
</evidence>
<dbReference type="PANTHER" id="PTHR21152">
    <property type="entry name" value="AMINOTRANSFERASE CLASS V"/>
    <property type="match status" value="1"/>
</dbReference>
<comment type="catalytic activity">
    <reaction evidence="14">
        <text>O-phospho-L-serine + 2-oxoglutarate = 3-phosphooxypyruvate + L-glutamate</text>
        <dbReference type="Rhea" id="RHEA:14329"/>
        <dbReference type="ChEBI" id="CHEBI:16810"/>
        <dbReference type="ChEBI" id="CHEBI:18110"/>
        <dbReference type="ChEBI" id="CHEBI:29985"/>
        <dbReference type="ChEBI" id="CHEBI:57524"/>
        <dbReference type="EC" id="2.6.1.52"/>
    </reaction>
</comment>
<dbReference type="Proteomes" id="UP000557307">
    <property type="component" value="Unassembled WGS sequence"/>
</dbReference>
<sequence length="355" mass="39178">MITFYPGPSKIYPQVEQYLADAYRSGILSMNHRSAAFMTMLEGTLAALREKLAIPASYEVYLTSSATEGWEIVAQSLVARRSLHLYNGAFGEKWYAYTRRLRAEAVGLPFDFQTLPDPQAPGTYPDAEVLCLTHNETSNGTALPDASLRALRGYFAGLIAIDATSSMAGVATDWLLGDVWLASVQKCFGLPPGLGVLVVSPRAVARAEERAERNHYNSLLFLRENFIQNQTPYTPNTLAIYLLGRVMQQVPPLAEVDAETHRRAADWYAFLAAQGFGLLVTEPDVRSPTVVVVQSTPAEVTRLKAAASEAGIVVGSGYGTWKATTFRMANFPAITLSEIEQFQTFLRKRSWEQHE</sequence>
<evidence type="ECO:0000256" key="11">
    <source>
        <dbReference type="ARBA" id="ARBA00023299"/>
    </source>
</evidence>
<dbReference type="InterPro" id="IPR015424">
    <property type="entry name" value="PyrdxlP-dep_Trfase"/>
</dbReference>
<keyword evidence="10" id="KW-0664">Pyridoxine biosynthesis</keyword>
<comment type="cofactor">
    <cofactor evidence="1">
        <name>pyridoxal 5'-phosphate</name>
        <dbReference type="ChEBI" id="CHEBI:597326"/>
    </cofactor>
</comment>
<comment type="pathway">
    <text evidence="2">Amino-acid biosynthesis; L-serine biosynthesis; L-serine from 3-phospho-D-glycerate: step 2/3.</text>
</comment>
<proteinExistence type="inferred from homology"/>
<dbReference type="EMBL" id="JACHGF010000010">
    <property type="protein sequence ID" value="MBB5286539.1"/>
    <property type="molecule type" value="Genomic_DNA"/>
</dbReference>
<evidence type="ECO:0000256" key="3">
    <source>
        <dbReference type="ARBA" id="ARBA00006904"/>
    </source>
</evidence>
<evidence type="ECO:0000259" key="15">
    <source>
        <dbReference type="Pfam" id="PF00266"/>
    </source>
</evidence>
<dbReference type="PANTHER" id="PTHR21152:SF40">
    <property type="entry name" value="ALANINE--GLYOXYLATE AMINOTRANSFERASE"/>
    <property type="match status" value="1"/>
</dbReference>
<dbReference type="RefSeq" id="WP_184177788.1">
    <property type="nucleotide sequence ID" value="NZ_JACHGF010000010.1"/>
</dbReference>
<keyword evidence="9" id="KW-0663">Pyridoxal phosphate</keyword>
<dbReference type="InterPro" id="IPR015421">
    <property type="entry name" value="PyrdxlP-dep_Trfase_major"/>
</dbReference>
<gene>
    <name evidence="16" type="ORF">HNQ92_004700</name>
</gene>
<feature type="domain" description="Aminotransferase class V" evidence="15">
    <location>
        <begin position="8"/>
        <end position="318"/>
    </location>
</feature>